<dbReference type="EMBL" id="MGHF01000029">
    <property type="protein sequence ID" value="OGM62020.1"/>
    <property type="molecule type" value="Genomic_DNA"/>
</dbReference>
<dbReference type="InterPro" id="IPR012677">
    <property type="entry name" value="Nucleotide-bd_a/b_plait_sf"/>
</dbReference>
<dbReference type="AlphaFoldDB" id="A0A1F8BDJ6"/>
<evidence type="ECO:0000313" key="6">
    <source>
        <dbReference type="Proteomes" id="UP000177082"/>
    </source>
</evidence>
<dbReference type="InterPro" id="IPR013025">
    <property type="entry name" value="Ribosomal_uL23-like"/>
</dbReference>
<evidence type="ECO:0000313" key="5">
    <source>
        <dbReference type="EMBL" id="OGM62020.1"/>
    </source>
</evidence>
<evidence type="ECO:0000256" key="4">
    <source>
        <dbReference type="ARBA" id="ARBA00035481"/>
    </source>
</evidence>
<dbReference type="STRING" id="1802519.A2961_04570"/>
<protein>
    <recommendedName>
        <fullName evidence="4">50S ribosomal protein L23</fullName>
    </recommendedName>
</protein>
<dbReference type="SUPFAM" id="SSF54189">
    <property type="entry name" value="Ribosomal proteins S24e, L23 and L15e"/>
    <property type="match status" value="1"/>
</dbReference>
<dbReference type="InterPro" id="IPR012678">
    <property type="entry name" value="Ribosomal_uL23/eL15/eS24_sf"/>
</dbReference>
<comment type="similarity">
    <text evidence="1">Belongs to the universal ribosomal protein uL23 family.</text>
</comment>
<keyword evidence="2 5" id="KW-0689">Ribosomal protein</keyword>
<evidence type="ECO:0000256" key="1">
    <source>
        <dbReference type="ARBA" id="ARBA00006700"/>
    </source>
</evidence>
<proteinExistence type="inferred from homology"/>
<evidence type="ECO:0000256" key="2">
    <source>
        <dbReference type="ARBA" id="ARBA00022980"/>
    </source>
</evidence>
<keyword evidence="3" id="KW-0687">Ribonucleoprotein</keyword>
<accession>A0A1F8BDJ6</accession>
<gene>
    <name evidence="5" type="ORF">A2961_04570</name>
</gene>
<sequence>MRITPILSEKSLSLARIGKYSFWVDSSLTKRDIKELISETFGVNVKRVKTINFKKLTRKSYLGKKITKRASKKAVVEIGEKEEIDIFKENIKEKGK</sequence>
<dbReference type="GO" id="GO:0006412">
    <property type="term" value="P:translation"/>
    <property type="evidence" value="ECO:0007669"/>
    <property type="project" value="InterPro"/>
</dbReference>
<reference evidence="5 6" key="1">
    <citation type="journal article" date="2016" name="Nat. Commun.">
        <title>Thousands of microbial genomes shed light on interconnected biogeochemical processes in an aquifer system.</title>
        <authorList>
            <person name="Anantharaman K."/>
            <person name="Brown C.T."/>
            <person name="Hug L.A."/>
            <person name="Sharon I."/>
            <person name="Castelle C.J."/>
            <person name="Probst A.J."/>
            <person name="Thomas B.C."/>
            <person name="Singh A."/>
            <person name="Wilkins M.J."/>
            <person name="Karaoz U."/>
            <person name="Brodie E.L."/>
            <person name="Williams K.H."/>
            <person name="Hubbard S.S."/>
            <person name="Banfield J.F."/>
        </authorList>
    </citation>
    <scope>NUCLEOTIDE SEQUENCE [LARGE SCALE GENOMIC DNA]</scope>
</reference>
<dbReference type="GO" id="GO:0005840">
    <property type="term" value="C:ribosome"/>
    <property type="evidence" value="ECO:0007669"/>
    <property type="project" value="UniProtKB-KW"/>
</dbReference>
<evidence type="ECO:0000256" key="3">
    <source>
        <dbReference type="ARBA" id="ARBA00023274"/>
    </source>
</evidence>
<dbReference type="GO" id="GO:1990904">
    <property type="term" value="C:ribonucleoprotein complex"/>
    <property type="evidence" value="ECO:0007669"/>
    <property type="project" value="UniProtKB-KW"/>
</dbReference>
<dbReference type="Gene3D" id="3.30.70.330">
    <property type="match status" value="1"/>
</dbReference>
<organism evidence="5 6">
    <name type="scientific">Candidatus Woesebacteria bacterium RIFCSPLOWO2_01_FULL_39_21</name>
    <dbReference type="NCBI Taxonomy" id="1802519"/>
    <lineage>
        <taxon>Bacteria</taxon>
        <taxon>Candidatus Woeseibacteriota</taxon>
    </lineage>
</organism>
<comment type="caution">
    <text evidence="5">The sequence shown here is derived from an EMBL/GenBank/DDBJ whole genome shotgun (WGS) entry which is preliminary data.</text>
</comment>
<dbReference type="Pfam" id="PF00276">
    <property type="entry name" value="Ribosomal_L23"/>
    <property type="match status" value="1"/>
</dbReference>
<dbReference type="GO" id="GO:0003735">
    <property type="term" value="F:structural constituent of ribosome"/>
    <property type="evidence" value="ECO:0007669"/>
    <property type="project" value="InterPro"/>
</dbReference>
<dbReference type="Proteomes" id="UP000177082">
    <property type="component" value="Unassembled WGS sequence"/>
</dbReference>
<name>A0A1F8BDJ6_9BACT</name>